<dbReference type="SUPFAM" id="SSF53383">
    <property type="entry name" value="PLP-dependent transferases"/>
    <property type="match status" value="1"/>
</dbReference>
<dbReference type="PANTHER" id="PTHR43247">
    <property type="entry name" value="PHOSPHOSERINE AMINOTRANSFERASE"/>
    <property type="match status" value="1"/>
</dbReference>
<dbReference type="InterPro" id="IPR015424">
    <property type="entry name" value="PyrdxlP-dep_Trfase"/>
</dbReference>
<dbReference type="InterPro" id="IPR022278">
    <property type="entry name" value="Pser_aminoTfrase"/>
</dbReference>
<comment type="cofactor">
    <cofactor evidence="1">
        <name>pyridoxal 5'-phosphate</name>
        <dbReference type="ChEBI" id="CHEBI:597326"/>
    </cofactor>
</comment>
<evidence type="ECO:0000256" key="2">
    <source>
        <dbReference type="ARBA" id="ARBA00005099"/>
    </source>
</evidence>
<name>A0A7S3CTX4_9SPIT</name>
<keyword evidence="8" id="KW-0663">Pyridoxal phosphate</keyword>
<accession>A0A7S3CTX4</accession>
<dbReference type="GO" id="GO:0005737">
    <property type="term" value="C:cytoplasm"/>
    <property type="evidence" value="ECO:0007669"/>
    <property type="project" value="TreeGrafter"/>
</dbReference>
<evidence type="ECO:0000256" key="5">
    <source>
        <dbReference type="ARBA" id="ARBA00022576"/>
    </source>
</evidence>
<keyword evidence="5" id="KW-0032">Aminotransferase</keyword>
<comment type="catalytic activity">
    <reaction evidence="10">
        <text>4-(phosphooxy)-L-threonine + 2-oxoglutarate = (R)-3-hydroxy-2-oxo-4-phosphooxybutanoate + L-glutamate</text>
        <dbReference type="Rhea" id="RHEA:16573"/>
        <dbReference type="ChEBI" id="CHEBI:16810"/>
        <dbReference type="ChEBI" id="CHEBI:29985"/>
        <dbReference type="ChEBI" id="CHEBI:58452"/>
        <dbReference type="ChEBI" id="CHEBI:58538"/>
        <dbReference type="EC" id="2.6.1.52"/>
    </reaction>
</comment>
<evidence type="ECO:0000256" key="10">
    <source>
        <dbReference type="ARBA" id="ARBA00047630"/>
    </source>
</evidence>
<dbReference type="Gene3D" id="3.90.1150.10">
    <property type="entry name" value="Aspartate Aminotransferase, domain 1"/>
    <property type="match status" value="1"/>
</dbReference>
<dbReference type="PANTHER" id="PTHR43247:SF1">
    <property type="entry name" value="PHOSPHOSERINE AMINOTRANSFERASE"/>
    <property type="match status" value="1"/>
</dbReference>
<dbReference type="EC" id="2.6.1.52" evidence="4"/>
<dbReference type="GO" id="GO:0006564">
    <property type="term" value="P:L-serine biosynthetic process"/>
    <property type="evidence" value="ECO:0007669"/>
    <property type="project" value="UniProtKB-KW"/>
</dbReference>
<keyword evidence="7" id="KW-0808">Transferase</keyword>
<evidence type="ECO:0000256" key="9">
    <source>
        <dbReference type="ARBA" id="ARBA00023299"/>
    </source>
</evidence>
<organism evidence="12">
    <name type="scientific">Strombidium rassoulzadegani</name>
    <dbReference type="NCBI Taxonomy" id="1082188"/>
    <lineage>
        <taxon>Eukaryota</taxon>
        <taxon>Sar</taxon>
        <taxon>Alveolata</taxon>
        <taxon>Ciliophora</taxon>
        <taxon>Intramacronucleata</taxon>
        <taxon>Spirotrichea</taxon>
        <taxon>Oligotrichia</taxon>
        <taxon>Strombidiidae</taxon>
        <taxon>Strombidium</taxon>
    </lineage>
</organism>
<evidence type="ECO:0000256" key="8">
    <source>
        <dbReference type="ARBA" id="ARBA00022898"/>
    </source>
</evidence>
<gene>
    <name evidence="12" type="ORF">SRAS04492_LOCUS8950</name>
</gene>
<dbReference type="InterPro" id="IPR015422">
    <property type="entry name" value="PyrdxlP-dep_Trfase_small"/>
</dbReference>
<evidence type="ECO:0000256" key="6">
    <source>
        <dbReference type="ARBA" id="ARBA00022605"/>
    </source>
</evidence>
<evidence type="ECO:0000256" key="7">
    <source>
        <dbReference type="ARBA" id="ARBA00022679"/>
    </source>
</evidence>
<keyword evidence="9" id="KW-0718">Serine biosynthesis</keyword>
<keyword evidence="6" id="KW-0028">Amino-acid biosynthesis</keyword>
<evidence type="ECO:0000256" key="3">
    <source>
        <dbReference type="ARBA" id="ARBA00006904"/>
    </source>
</evidence>
<dbReference type="EMBL" id="HBIA01017987">
    <property type="protein sequence ID" value="CAE0237141.1"/>
    <property type="molecule type" value="Transcribed_RNA"/>
</dbReference>
<sequence length="116" mass="13609">MNQMGGIKYYEMLAQQRQMMLTSVIDNSKGYYICKTQKKHRSRMNIIFRIVENPALEDIFIKQAEAIKIINIKGHPFNPGIRISMYNAMPVEGVALLCEFMMKFMNENPFEKHARM</sequence>
<comment type="catalytic activity">
    <reaction evidence="11">
        <text>O-phospho-L-serine + 2-oxoglutarate = 3-phosphooxypyruvate + L-glutamate</text>
        <dbReference type="Rhea" id="RHEA:14329"/>
        <dbReference type="ChEBI" id="CHEBI:16810"/>
        <dbReference type="ChEBI" id="CHEBI:18110"/>
        <dbReference type="ChEBI" id="CHEBI:29985"/>
        <dbReference type="ChEBI" id="CHEBI:57524"/>
        <dbReference type="EC" id="2.6.1.52"/>
    </reaction>
</comment>
<comment type="pathway">
    <text evidence="2">Amino-acid biosynthesis; L-serine biosynthesis; L-serine from 3-phospho-D-glycerate: step 2/3.</text>
</comment>
<comment type="similarity">
    <text evidence="3">Belongs to the class-V pyridoxal-phosphate-dependent aminotransferase family. SerC subfamily.</text>
</comment>
<evidence type="ECO:0000256" key="4">
    <source>
        <dbReference type="ARBA" id="ARBA00013030"/>
    </source>
</evidence>
<evidence type="ECO:0000313" key="12">
    <source>
        <dbReference type="EMBL" id="CAE0237141.1"/>
    </source>
</evidence>
<evidence type="ECO:0000256" key="1">
    <source>
        <dbReference type="ARBA" id="ARBA00001933"/>
    </source>
</evidence>
<dbReference type="GO" id="GO:0004648">
    <property type="term" value="F:O-phospho-L-serine:2-oxoglutarate aminotransferase activity"/>
    <property type="evidence" value="ECO:0007669"/>
    <property type="project" value="UniProtKB-EC"/>
</dbReference>
<evidence type="ECO:0000256" key="11">
    <source>
        <dbReference type="ARBA" id="ARBA00049007"/>
    </source>
</evidence>
<proteinExistence type="inferred from homology"/>
<dbReference type="GO" id="GO:0030170">
    <property type="term" value="F:pyridoxal phosphate binding"/>
    <property type="evidence" value="ECO:0007669"/>
    <property type="project" value="TreeGrafter"/>
</dbReference>
<protein>
    <recommendedName>
        <fullName evidence="4">phosphoserine transaminase</fullName>
        <ecNumber evidence="4">2.6.1.52</ecNumber>
    </recommendedName>
</protein>
<dbReference type="AlphaFoldDB" id="A0A7S3CTX4"/>
<reference evidence="12" key="1">
    <citation type="submission" date="2021-01" db="EMBL/GenBank/DDBJ databases">
        <authorList>
            <person name="Corre E."/>
            <person name="Pelletier E."/>
            <person name="Niang G."/>
            <person name="Scheremetjew M."/>
            <person name="Finn R."/>
            <person name="Kale V."/>
            <person name="Holt S."/>
            <person name="Cochrane G."/>
            <person name="Meng A."/>
            <person name="Brown T."/>
            <person name="Cohen L."/>
        </authorList>
    </citation>
    <scope>NUCLEOTIDE SEQUENCE</scope>
    <source>
        <strain evidence="12">Ras09</strain>
    </source>
</reference>
<dbReference type="FunFam" id="3.90.1150.10:FF:000006">
    <property type="entry name" value="Phosphoserine aminotransferase"/>
    <property type="match status" value="1"/>
</dbReference>